<dbReference type="EMBL" id="MTBC01000004">
    <property type="protein sequence ID" value="OQD43155.1"/>
    <property type="molecule type" value="Genomic_DNA"/>
</dbReference>
<dbReference type="RefSeq" id="WP_080318932.1">
    <property type="nucleotide sequence ID" value="NZ_MTBC01000004.1"/>
</dbReference>
<organism evidence="1 2">
    <name type="scientific">Croceivirga radicis</name>
    <dbReference type="NCBI Taxonomy" id="1929488"/>
    <lineage>
        <taxon>Bacteria</taxon>
        <taxon>Pseudomonadati</taxon>
        <taxon>Bacteroidota</taxon>
        <taxon>Flavobacteriia</taxon>
        <taxon>Flavobacteriales</taxon>
        <taxon>Flavobacteriaceae</taxon>
        <taxon>Croceivirga</taxon>
    </lineage>
</organism>
<dbReference type="AlphaFoldDB" id="A0A1V6LSK5"/>
<dbReference type="OrthoDB" id="1187639at2"/>
<comment type="caution">
    <text evidence="1">The sequence shown here is derived from an EMBL/GenBank/DDBJ whole genome shotgun (WGS) entry which is preliminary data.</text>
</comment>
<dbReference type="Proteomes" id="UP000191680">
    <property type="component" value="Unassembled WGS sequence"/>
</dbReference>
<protein>
    <submittedName>
        <fullName evidence="1">Uncharacterized protein</fullName>
    </submittedName>
</protein>
<gene>
    <name evidence="1" type="ORF">BUL40_08695</name>
</gene>
<sequence length="222" mass="26444">MQFTFHALGQDNKAIYNLHDAVIGDQNLAIYNGILYKEEYTNTELVNVFYKNLNFFVGDLNYDQQSYYGQKLKLDTYNDQLLITPKNLANALLLVLDKSKVYWFTLDQETFYNADNLTESPKVTGYIKLLAKGDKGWVFKKSRKLRIIYRKDKKEALKYILKESFWVFKDNILIEVKGKQDLRDLYPLKKDLINQYFKENRLLYKNNKDQFYSRLFNLNINS</sequence>
<evidence type="ECO:0000313" key="2">
    <source>
        <dbReference type="Proteomes" id="UP000191680"/>
    </source>
</evidence>
<evidence type="ECO:0000313" key="1">
    <source>
        <dbReference type="EMBL" id="OQD43155.1"/>
    </source>
</evidence>
<keyword evidence="2" id="KW-1185">Reference proteome</keyword>
<name>A0A1V6LSK5_9FLAO</name>
<proteinExistence type="predicted"/>
<accession>A0A1V6LSK5</accession>
<reference evidence="1 2" key="1">
    <citation type="submission" date="2016-12" db="EMBL/GenBank/DDBJ databases">
        <authorList>
            <person name="Song W.-J."/>
            <person name="Kurnit D.M."/>
        </authorList>
    </citation>
    <scope>NUCLEOTIDE SEQUENCE [LARGE SCALE GENOMIC DNA]</scope>
    <source>
        <strain evidence="1 2">HSG9</strain>
    </source>
</reference>